<evidence type="ECO:0000313" key="2">
    <source>
        <dbReference type="EMBL" id="ESQ51908.1"/>
    </source>
</evidence>
<dbReference type="KEGG" id="eus:EUTSA_v10017659mg"/>
<reference evidence="2 3" key="1">
    <citation type="journal article" date="2013" name="Front. Plant Sci.">
        <title>The Reference Genome of the Halophytic Plant Eutrema salsugineum.</title>
        <authorList>
            <person name="Yang R."/>
            <person name="Jarvis D.E."/>
            <person name="Chen H."/>
            <person name="Beilstein M.A."/>
            <person name="Grimwood J."/>
            <person name="Jenkins J."/>
            <person name="Shu S."/>
            <person name="Prochnik S."/>
            <person name="Xin M."/>
            <person name="Ma C."/>
            <person name="Schmutz J."/>
            <person name="Wing R.A."/>
            <person name="Mitchell-Olds T."/>
            <person name="Schumaker K.S."/>
            <person name="Wang X."/>
        </authorList>
    </citation>
    <scope>NUCLEOTIDE SEQUENCE [LARGE SCALE GENOMIC DNA]</scope>
</reference>
<dbReference type="Gene3D" id="1.20.1280.50">
    <property type="match status" value="1"/>
</dbReference>
<dbReference type="PANTHER" id="PTHR44259">
    <property type="entry name" value="OS07G0183000 PROTEIN-RELATED"/>
    <property type="match status" value="1"/>
</dbReference>
<dbReference type="InterPro" id="IPR036047">
    <property type="entry name" value="F-box-like_dom_sf"/>
</dbReference>
<dbReference type="Proteomes" id="UP000030689">
    <property type="component" value="Unassembled WGS sequence"/>
</dbReference>
<dbReference type="AlphaFoldDB" id="V4MH67"/>
<feature type="non-terminal residue" evidence="2">
    <location>
        <position position="358"/>
    </location>
</feature>
<gene>
    <name evidence="2" type="ORF">EUTSA_v10017659mg</name>
</gene>
<dbReference type="OMA" id="IECISAQ"/>
<dbReference type="Pfam" id="PF03478">
    <property type="entry name" value="Beta-prop_KIB1-4"/>
    <property type="match status" value="1"/>
</dbReference>
<proteinExistence type="predicted"/>
<dbReference type="InterPro" id="IPR050942">
    <property type="entry name" value="F-box_BR-signaling"/>
</dbReference>
<accession>V4MH67</accession>
<dbReference type="SMART" id="SM00256">
    <property type="entry name" value="FBOX"/>
    <property type="match status" value="1"/>
</dbReference>
<evidence type="ECO:0000259" key="1">
    <source>
        <dbReference type="SMART" id="SM00256"/>
    </source>
</evidence>
<sequence>MSNYRIWSELNSDVLKLILERLDIISNLRARCVCKNWYRVCKQISSVQDTFPWVIIFPPKRPKSNSCHLFNPQENKFYKLSNLGKDFSANRCIATSGSWLLMLDIRSSLYVLNLFTRETIDLPPLESHQGRLRVMRFEDNTFSFLINQSYSYIDATKALSQTKAVLWVDEKTKDYIVVWSIGLFYIMFTRRGNDSWREIPTREGPESLHGCQDLVYKENKLYVLTCQNQIRILNFSQELPRAIPENVHHDPFKYESQWRSKIGVTVSGDVLLVWNRLNQIFKILKLNVEEGTWDKVDSLGGESWITDLGVTVPAIEETKPNSIYYTCSGNKFVYCGDVSTQSLERFPNFNTNFNFGYA</sequence>
<dbReference type="InterPro" id="IPR011044">
    <property type="entry name" value="Quino_amine_DH_bsu"/>
</dbReference>
<dbReference type="OrthoDB" id="1028522at2759"/>
<dbReference type="SUPFAM" id="SSF50969">
    <property type="entry name" value="YVTN repeat-like/Quinoprotein amine dehydrogenase"/>
    <property type="match status" value="1"/>
</dbReference>
<dbReference type="PANTHER" id="PTHR44259:SF28">
    <property type="entry name" value="F-BOX DOMAIN-CONTAINING PROTEIN"/>
    <property type="match status" value="1"/>
</dbReference>
<dbReference type="InterPro" id="IPR005174">
    <property type="entry name" value="KIB1-4_b-propeller"/>
</dbReference>
<dbReference type="InterPro" id="IPR001810">
    <property type="entry name" value="F-box_dom"/>
</dbReference>
<keyword evidence="3" id="KW-1185">Reference proteome</keyword>
<dbReference type="Pfam" id="PF00646">
    <property type="entry name" value="F-box"/>
    <property type="match status" value="1"/>
</dbReference>
<evidence type="ECO:0000313" key="3">
    <source>
        <dbReference type="Proteomes" id="UP000030689"/>
    </source>
</evidence>
<feature type="domain" description="F-box" evidence="1">
    <location>
        <begin position="10"/>
        <end position="50"/>
    </location>
</feature>
<dbReference type="Gramene" id="ESQ51908">
    <property type="protein sequence ID" value="ESQ51908"/>
    <property type="gene ID" value="EUTSA_v10017659mg"/>
</dbReference>
<name>V4MH67_EUTSA</name>
<organism evidence="2 3">
    <name type="scientific">Eutrema salsugineum</name>
    <name type="common">Saltwater cress</name>
    <name type="synonym">Sisymbrium salsugineum</name>
    <dbReference type="NCBI Taxonomy" id="72664"/>
    <lineage>
        <taxon>Eukaryota</taxon>
        <taxon>Viridiplantae</taxon>
        <taxon>Streptophyta</taxon>
        <taxon>Embryophyta</taxon>
        <taxon>Tracheophyta</taxon>
        <taxon>Spermatophyta</taxon>
        <taxon>Magnoliopsida</taxon>
        <taxon>eudicotyledons</taxon>
        <taxon>Gunneridae</taxon>
        <taxon>Pentapetalae</taxon>
        <taxon>rosids</taxon>
        <taxon>malvids</taxon>
        <taxon>Brassicales</taxon>
        <taxon>Brassicaceae</taxon>
        <taxon>Eutremeae</taxon>
        <taxon>Eutrema</taxon>
    </lineage>
</organism>
<dbReference type="SUPFAM" id="SSF81383">
    <property type="entry name" value="F-box domain"/>
    <property type="match status" value="1"/>
</dbReference>
<dbReference type="EMBL" id="KI517385">
    <property type="protein sequence ID" value="ESQ51908.1"/>
    <property type="molecule type" value="Genomic_DNA"/>
</dbReference>
<protein>
    <recommendedName>
        <fullName evidence="1">F-box domain-containing protein</fullName>
    </recommendedName>
</protein>